<feature type="domain" description="LITAF" evidence="8">
    <location>
        <begin position="116"/>
        <end position="200"/>
    </location>
</feature>
<evidence type="ECO:0000259" key="8">
    <source>
        <dbReference type="PROSITE" id="PS51837"/>
    </source>
</evidence>
<keyword evidence="10" id="KW-1185">Reference proteome</keyword>
<dbReference type="InterPro" id="IPR037519">
    <property type="entry name" value="LITAF_fam"/>
</dbReference>
<keyword evidence="3" id="KW-0479">Metal-binding</keyword>
<dbReference type="GO" id="GO:0008270">
    <property type="term" value="F:zinc ion binding"/>
    <property type="evidence" value="ECO:0007669"/>
    <property type="project" value="TreeGrafter"/>
</dbReference>
<name>A0A8H7QBQ1_9FUNG</name>
<evidence type="ECO:0000256" key="7">
    <source>
        <dbReference type="SAM" id="Phobius"/>
    </source>
</evidence>
<dbReference type="SMART" id="SM00714">
    <property type="entry name" value="LITAF"/>
    <property type="match status" value="1"/>
</dbReference>
<keyword evidence="4" id="KW-0862">Zinc</keyword>
<dbReference type="InterPro" id="IPR006629">
    <property type="entry name" value="LITAF"/>
</dbReference>
<evidence type="ECO:0000256" key="1">
    <source>
        <dbReference type="ARBA" id="ARBA00004170"/>
    </source>
</evidence>
<keyword evidence="7" id="KW-1133">Transmembrane helix</keyword>
<dbReference type="GO" id="GO:0098560">
    <property type="term" value="C:cytoplasmic side of late endosome membrane"/>
    <property type="evidence" value="ECO:0007669"/>
    <property type="project" value="TreeGrafter"/>
</dbReference>
<evidence type="ECO:0000313" key="9">
    <source>
        <dbReference type="EMBL" id="KAG2189160.1"/>
    </source>
</evidence>
<dbReference type="GO" id="GO:0005634">
    <property type="term" value="C:nucleus"/>
    <property type="evidence" value="ECO:0007669"/>
    <property type="project" value="TreeGrafter"/>
</dbReference>
<comment type="subcellular location">
    <subcellularLocation>
        <location evidence="1">Membrane</location>
        <topology evidence="1">Peripheral membrane protein</topology>
    </subcellularLocation>
</comment>
<evidence type="ECO:0000256" key="6">
    <source>
        <dbReference type="SAM" id="MobiDB-lite"/>
    </source>
</evidence>
<evidence type="ECO:0000313" key="10">
    <source>
        <dbReference type="Proteomes" id="UP000612746"/>
    </source>
</evidence>
<dbReference type="Proteomes" id="UP000612746">
    <property type="component" value="Unassembled WGS sequence"/>
</dbReference>
<dbReference type="EMBL" id="JAEPRA010000001">
    <property type="protein sequence ID" value="KAG2189160.1"/>
    <property type="molecule type" value="Genomic_DNA"/>
</dbReference>
<feature type="region of interest" description="Disordered" evidence="6">
    <location>
        <begin position="1"/>
        <end position="33"/>
    </location>
</feature>
<evidence type="ECO:0000256" key="5">
    <source>
        <dbReference type="ARBA" id="ARBA00023136"/>
    </source>
</evidence>
<feature type="transmembrane region" description="Helical" evidence="7">
    <location>
        <begin position="156"/>
        <end position="181"/>
    </location>
</feature>
<proteinExistence type="inferred from homology"/>
<keyword evidence="5 7" id="KW-0472">Membrane</keyword>
<comment type="similarity">
    <text evidence="2">Belongs to the CDIP1/LITAF family.</text>
</comment>
<sequence length="201" mass="22565">MHVLLPSKRNEPAARPPLDSHPTDPPPPPRRFSLGIISLSERWSARRSSTGVSVLQGGREHEESSINKPATPPSSLRNQFRKFYTSSVTTFSTSSIQSHHHESLATSRSSSQEKDLTTNHVHADWQPGLPDEPIHMHCPHCHTQVRSVTGVVNGRLVWVTSFVLFLSTIVLACVPCCITWLKDVQHTCPECHAILGRYRRW</sequence>
<organism evidence="9 10">
    <name type="scientific">Umbelopsis vinacea</name>
    <dbReference type="NCBI Taxonomy" id="44442"/>
    <lineage>
        <taxon>Eukaryota</taxon>
        <taxon>Fungi</taxon>
        <taxon>Fungi incertae sedis</taxon>
        <taxon>Mucoromycota</taxon>
        <taxon>Mucoromycotina</taxon>
        <taxon>Umbelopsidomycetes</taxon>
        <taxon>Umbelopsidales</taxon>
        <taxon>Umbelopsidaceae</taxon>
        <taxon>Umbelopsis</taxon>
    </lineage>
</organism>
<dbReference type="OrthoDB" id="4713066at2759"/>
<feature type="region of interest" description="Disordered" evidence="6">
    <location>
        <begin position="47"/>
        <end position="77"/>
    </location>
</feature>
<protein>
    <recommendedName>
        <fullName evidence="8">LITAF domain-containing protein</fullName>
    </recommendedName>
</protein>
<dbReference type="AlphaFoldDB" id="A0A8H7QBQ1"/>
<comment type="caution">
    <text evidence="9">The sequence shown here is derived from an EMBL/GenBank/DDBJ whole genome shotgun (WGS) entry which is preliminary data.</text>
</comment>
<evidence type="ECO:0000256" key="4">
    <source>
        <dbReference type="ARBA" id="ARBA00022833"/>
    </source>
</evidence>
<evidence type="ECO:0000256" key="2">
    <source>
        <dbReference type="ARBA" id="ARBA00005975"/>
    </source>
</evidence>
<dbReference type="Pfam" id="PF10601">
    <property type="entry name" value="zf-LITAF-like"/>
    <property type="match status" value="1"/>
</dbReference>
<keyword evidence="7" id="KW-0812">Transmembrane</keyword>
<accession>A0A8H7QBQ1</accession>
<reference evidence="9" key="1">
    <citation type="submission" date="2020-12" db="EMBL/GenBank/DDBJ databases">
        <title>Metabolic potential, ecology and presence of endohyphal bacteria is reflected in genomic diversity of Mucoromycotina.</title>
        <authorList>
            <person name="Muszewska A."/>
            <person name="Okrasinska A."/>
            <person name="Steczkiewicz K."/>
            <person name="Drgas O."/>
            <person name="Orlowska M."/>
            <person name="Perlinska-Lenart U."/>
            <person name="Aleksandrzak-Piekarczyk T."/>
            <person name="Szatraj K."/>
            <person name="Zielenkiewicz U."/>
            <person name="Pilsyk S."/>
            <person name="Malc E."/>
            <person name="Mieczkowski P."/>
            <person name="Kruszewska J.S."/>
            <person name="Biernat P."/>
            <person name="Pawlowska J."/>
        </authorList>
    </citation>
    <scope>NUCLEOTIDE SEQUENCE</scope>
    <source>
        <strain evidence="9">WA0000051536</strain>
    </source>
</reference>
<dbReference type="PROSITE" id="PS51837">
    <property type="entry name" value="LITAF"/>
    <property type="match status" value="1"/>
</dbReference>
<evidence type="ECO:0000256" key="3">
    <source>
        <dbReference type="ARBA" id="ARBA00022723"/>
    </source>
</evidence>
<dbReference type="PANTHER" id="PTHR23292:SF46">
    <property type="entry name" value="LIPOPOLYSACCHARIDE-INDUCED TUMOR NECROSIS FACTOR-ALPHA FACTOR HOMOLOG"/>
    <property type="match status" value="1"/>
</dbReference>
<dbReference type="PANTHER" id="PTHR23292">
    <property type="entry name" value="LIPOPOLYSACCHARIDE-INDUCED TUMOR NECROSIS FACTOR-ALPHA FACTOR"/>
    <property type="match status" value="1"/>
</dbReference>
<gene>
    <name evidence="9" type="ORF">INT44_004302</name>
</gene>